<evidence type="ECO:0008006" key="11">
    <source>
        <dbReference type="Google" id="ProtNLM"/>
    </source>
</evidence>
<evidence type="ECO:0000256" key="3">
    <source>
        <dbReference type="ARBA" id="ARBA00022670"/>
    </source>
</evidence>
<dbReference type="OrthoDB" id="2666767at2"/>
<evidence type="ECO:0000256" key="5">
    <source>
        <dbReference type="ARBA" id="ARBA00022801"/>
    </source>
</evidence>
<evidence type="ECO:0000256" key="7">
    <source>
        <dbReference type="ARBA" id="ARBA00023136"/>
    </source>
</evidence>
<keyword evidence="6 8" id="KW-1133">Transmembrane helix</keyword>
<organism evidence="9 10">
    <name type="scientific">Paenibacillus spiritus</name>
    <dbReference type="NCBI Taxonomy" id="2496557"/>
    <lineage>
        <taxon>Bacteria</taxon>
        <taxon>Bacillati</taxon>
        <taxon>Bacillota</taxon>
        <taxon>Bacilli</taxon>
        <taxon>Bacillales</taxon>
        <taxon>Paenibacillaceae</taxon>
        <taxon>Paenibacillus</taxon>
    </lineage>
</organism>
<reference evidence="9 10" key="1">
    <citation type="submission" date="2019-09" db="EMBL/GenBank/DDBJ databases">
        <title>Bacillus ochoae sp. nov., Paenibacillus whitsoniae sp. nov., Paenibacillus spiritus sp. nov. Isolated from the Mars Exploration Rover during spacecraft assembly.</title>
        <authorList>
            <person name="Seuylemezian A."/>
            <person name="Vaishampayan P."/>
        </authorList>
    </citation>
    <scope>NUCLEOTIDE SEQUENCE [LARGE SCALE GENOMIC DNA]</scope>
    <source>
        <strain evidence="9 10">MER_111</strain>
    </source>
</reference>
<keyword evidence="10" id="KW-1185">Reference proteome</keyword>
<evidence type="ECO:0000256" key="4">
    <source>
        <dbReference type="ARBA" id="ARBA00022692"/>
    </source>
</evidence>
<dbReference type="GO" id="GO:0016020">
    <property type="term" value="C:membrane"/>
    <property type="evidence" value="ECO:0007669"/>
    <property type="project" value="InterPro"/>
</dbReference>
<name>A0A5J5GGX6_9BACL</name>
<dbReference type="AlphaFoldDB" id="A0A5J5GGX6"/>
<proteinExistence type="predicted"/>
<gene>
    <name evidence="9" type="ORF">F4V43_02930</name>
</gene>
<dbReference type="GO" id="GO:0008233">
    <property type="term" value="F:peptidase activity"/>
    <property type="evidence" value="ECO:0007669"/>
    <property type="project" value="UniProtKB-KW"/>
</dbReference>
<dbReference type="InterPro" id="IPR006741">
    <property type="entry name" value="AgrB"/>
</dbReference>
<evidence type="ECO:0000256" key="1">
    <source>
        <dbReference type="ARBA" id="ARBA00022475"/>
    </source>
</evidence>
<keyword evidence="2" id="KW-0673">Quorum sensing</keyword>
<evidence type="ECO:0000256" key="2">
    <source>
        <dbReference type="ARBA" id="ARBA00022654"/>
    </source>
</evidence>
<evidence type="ECO:0000256" key="8">
    <source>
        <dbReference type="SAM" id="Phobius"/>
    </source>
</evidence>
<evidence type="ECO:0000256" key="6">
    <source>
        <dbReference type="ARBA" id="ARBA00022989"/>
    </source>
</evidence>
<dbReference type="GO" id="GO:0006508">
    <property type="term" value="P:proteolysis"/>
    <property type="evidence" value="ECO:0007669"/>
    <property type="project" value="UniProtKB-KW"/>
</dbReference>
<keyword evidence="7 8" id="KW-0472">Membrane</keyword>
<dbReference type="Proteomes" id="UP000367750">
    <property type="component" value="Unassembled WGS sequence"/>
</dbReference>
<dbReference type="SMART" id="SM00793">
    <property type="entry name" value="AgrB"/>
    <property type="match status" value="1"/>
</dbReference>
<protein>
    <recommendedName>
        <fullName evidence="11">Accessory regulator AgrB</fullName>
    </recommendedName>
</protein>
<dbReference type="GO" id="GO:0009372">
    <property type="term" value="P:quorum sensing"/>
    <property type="evidence" value="ECO:0007669"/>
    <property type="project" value="UniProtKB-KW"/>
</dbReference>
<keyword evidence="1" id="KW-1003">Cell membrane</keyword>
<keyword evidence="5" id="KW-0378">Hydrolase</keyword>
<feature type="transmembrane region" description="Helical" evidence="8">
    <location>
        <begin position="76"/>
        <end position="94"/>
    </location>
</feature>
<dbReference type="Pfam" id="PF04647">
    <property type="entry name" value="AgrB"/>
    <property type="match status" value="1"/>
</dbReference>
<evidence type="ECO:0000313" key="10">
    <source>
        <dbReference type="Proteomes" id="UP000367750"/>
    </source>
</evidence>
<keyword evidence="4 8" id="KW-0812">Transmembrane</keyword>
<accession>A0A5J5GGX6</accession>
<feature type="transmembrane region" description="Helical" evidence="8">
    <location>
        <begin position="114"/>
        <end position="136"/>
    </location>
</feature>
<feature type="transmembrane region" description="Helical" evidence="8">
    <location>
        <begin position="157"/>
        <end position="179"/>
    </location>
</feature>
<feature type="transmembrane region" description="Helical" evidence="8">
    <location>
        <begin position="47"/>
        <end position="69"/>
    </location>
</feature>
<dbReference type="EMBL" id="VYKK01000004">
    <property type="protein sequence ID" value="KAA9007459.1"/>
    <property type="molecule type" value="Genomic_DNA"/>
</dbReference>
<comment type="caution">
    <text evidence="9">The sequence shown here is derived from an EMBL/GenBank/DDBJ whole genome shotgun (WGS) entry which is preliminary data.</text>
</comment>
<keyword evidence="3" id="KW-0645">Protease</keyword>
<evidence type="ECO:0000313" key="9">
    <source>
        <dbReference type="EMBL" id="KAA9007459.1"/>
    </source>
</evidence>
<sequence>MPLYCTDICIYLTRRIVGTMNTLAHKIALSIKRSNAEQTASVEVMQYALGIILNTLLVIAGSALLGWMFGFMAQSLLCLAAFVLLRFFSGGFHLRTAAACNVSSILICVGLPLLVPYAASILFILNAAALILMLVFSPNPDINTQIPARLYPAMKGISVVLVLINFFVQSPVIGLAFLAQSLTVIPWERRNTR</sequence>